<feature type="transmembrane region" description="Helical" evidence="1">
    <location>
        <begin position="37"/>
        <end position="55"/>
    </location>
</feature>
<name>A0ABU1ELY8_9FLAO</name>
<keyword evidence="1" id="KW-1133">Transmembrane helix</keyword>
<evidence type="ECO:0000256" key="1">
    <source>
        <dbReference type="SAM" id="Phobius"/>
    </source>
</evidence>
<organism evidence="2 3">
    <name type="scientific">Christiangramia sediminicola</name>
    <dbReference type="NCBI Taxonomy" id="3073267"/>
    <lineage>
        <taxon>Bacteria</taxon>
        <taxon>Pseudomonadati</taxon>
        <taxon>Bacteroidota</taxon>
        <taxon>Flavobacteriia</taxon>
        <taxon>Flavobacteriales</taxon>
        <taxon>Flavobacteriaceae</taxon>
        <taxon>Christiangramia</taxon>
    </lineage>
</organism>
<dbReference type="EMBL" id="JAVJIU010000001">
    <property type="protein sequence ID" value="MDR5589082.1"/>
    <property type="molecule type" value="Genomic_DNA"/>
</dbReference>
<evidence type="ECO:0000313" key="2">
    <source>
        <dbReference type="EMBL" id="MDR5589082.1"/>
    </source>
</evidence>
<accession>A0ABU1ELY8</accession>
<reference evidence="3" key="1">
    <citation type="submission" date="2023-07" db="EMBL/GenBank/DDBJ databases">
        <title>Christiangramia sp. SM2212., a novel bacterium of the family Flavobacteriaceae isolated from the sea sediment.</title>
        <authorList>
            <person name="Wang J."/>
            <person name="Zhang X."/>
        </authorList>
    </citation>
    <scope>NUCLEOTIDE SEQUENCE [LARGE SCALE GENOMIC DNA]</scope>
    <source>
        <strain evidence="3">SM2212</strain>
    </source>
</reference>
<sequence>MKNLDPKKTYILIATGMSMIVFSRLVIHYTTADSYDLYLGALSGAGIGLLVAAIMNGRFRKKRNT</sequence>
<keyword evidence="1" id="KW-0812">Transmembrane</keyword>
<dbReference type="RefSeq" id="WP_309559984.1">
    <property type="nucleotide sequence ID" value="NZ_JAVJIU010000001.1"/>
</dbReference>
<keyword evidence="3" id="KW-1185">Reference proteome</keyword>
<protein>
    <submittedName>
        <fullName evidence="2">Uncharacterized protein</fullName>
    </submittedName>
</protein>
<comment type="caution">
    <text evidence="2">The sequence shown here is derived from an EMBL/GenBank/DDBJ whole genome shotgun (WGS) entry which is preliminary data.</text>
</comment>
<evidence type="ECO:0000313" key="3">
    <source>
        <dbReference type="Proteomes" id="UP001257234"/>
    </source>
</evidence>
<feature type="transmembrane region" description="Helical" evidence="1">
    <location>
        <begin position="12"/>
        <end position="31"/>
    </location>
</feature>
<gene>
    <name evidence="2" type="ORF">RE431_00415</name>
</gene>
<keyword evidence="1" id="KW-0472">Membrane</keyword>
<proteinExistence type="predicted"/>
<dbReference type="Proteomes" id="UP001257234">
    <property type="component" value="Unassembled WGS sequence"/>
</dbReference>